<reference evidence="7" key="1">
    <citation type="journal article" date="2014" name="Int. J. Syst. Evol. Microbiol.">
        <title>Complete genome of a new Firmicutes species belonging to the dominant human colonic microbiota ('Ruminococcus bicirculans') reveals two chromosomes and a selective capacity to utilize plant glucans.</title>
        <authorList>
            <consortium name="NISC Comparative Sequencing Program"/>
            <person name="Wegmann U."/>
            <person name="Louis P."/>
            <person name="Goesmann A."/>
            <person name="Henrissat B."/>
            <person name="Duncan S.H."/>
            <person name="Flint H.J."/>
        </authorList>
    </citation>
    <scope>NUCLEOTIDE SEQUENCE</scope>
    <source>
        <strain evidence="7">CECT 7703</strain>
    </source>
</reference>
<dbReference type="InterPro" id="IPR007016">
    <property type="entry name" value="O-antigen_ligase-rel_domated"/>
</dbReference>
<evidence type="ECO:0000256" key="1">
    <source>
        <dbReference type="ARBA" id="ARBA00004141"/>
    </source>
</evidence>
<feature type="transmembrane region" description="Helical" evidence="5">
    <location>
        <begin position="116"/>
        <end position="134"/>
    </location>
</feature>
<feature type="transmembrane region" description="Helical" evidence="5">
    <location>
        <begin position="58"/>
        <end position="80"/>
    </location>
</feature>
<feature type="transmembrane region" description="Helical" evidence="5">
    <location>
        <begin position="20"/>
        <end position="46"/>
    </location>
</feature>
<proteinExistence type="predicted"/>
<feature type="transmembrane region" description="Helical" evidence="5">
    <location>
        <begin position="184"/>
        <end position="204"/>
    </location>
</feature>
<feature type="domain" description="O-antigen ligase-related" evidence="6">
    <location>
        <begin position="190"/>
        <end position="336"/>
    </location>
</feature>
<dbReference type="PANTHER" id="PTHR37422">
    <property type="entry name" value="TEICHURONIC ACID BIOSYNTHESIS PROTEIN TUAE"/>
    <property type="match status" value="1"/>
</dbReference>
<reference evidence="7" key="2">
    <citation type="submission" date="2023-06" db="EMBL/GenBank/DDBJ databases">
        <authorList>
            <person name="Lucena T."/>
            <person name="Sun Q."/>
        </authorList>
    </citation>
    <scope>NUCLEOTIDE SEQUENCE</scope>
    <source>
        <strain evidence="7">CECT 7703</strain>
    </source>
</reference>
<gene>
    <name evidence="7" type="ORF">QWZ03_08875</name>
</gene>
<evidence type="ECO:0000313" key="8">
    <source>
        <dbReference type="Proteomes" id="UP001180081"/>
    </source>
</evidence>
<dbReference type="RefSeq" id="WP_290332362.1">
    <property type="nucleotide sequence ID" value="NZ_JAUFPU010000008.1"/>
</dbReference>
<evidence type="ECO:0000313" key="7">
    <source>
        <dbReference type="EMBL" id="MDN3576876.1"/>
    </source>
</evidence>
<keyword evidence="3 5" id="KW-1133">Transmembrane helix</keyword>
<keyword evidence="2 5" id="KW-0812">Transmembrane</keyword>
<evidence type="ECO:0000256" key="4">
    <source>
        <dbReference type="ARBA" id="ARBA00023136"/>
    </source>
</evidence>
<name>A0ABT8B417_9NEIS</name>
<feature type="transmembrane region" description="Helical" evidence="5">
    <location>
        <begin position="322"/>
        <end position="347"/>
    </location>
</feature>
<organism evidence="7 8">
    <name type="scientific">Chitinimonas viridis</name>
    <dbReference type="NCBI Taxonomy" id="664880"/>
    <lineage>
        <taxon>Bacteria</taxon>
        <taxon>Pseudomonadati</taxon>
        <taxon>Pseudomonadota</taxon>
        <taxon>Betaproteobacteria</taxon>
        <taxon>Neisseriales</taxon>
        <taxon>Chitinibacteraceae</taxon>
        <taxon>Chitinimonas</taxon>
    </lineage>
</organism>
<keyword evidence="7" id="KW-0436">Ligase</keyword>
<feature type="transmembrane region" description="Helical" evidence="5">
    <location>
        <begin position="154"/>
        <end position="172"/>
    </location>
</feature>
<feature type="transmembrane region" description="Helical" evidence="5">
    <location>
        <begin position="224"/>
        <end position="243"/>
    </location>
</feature>
<keyword evidence="4 5" id="KW-0472">Membrane</keyword>
<comment type="subcellular location">
    <subcellularLocation>
        <location evidence="1">Membrane</location>
        <topology evidence="1">Multi-pass membrane protein</topology>
    </subcellularLocation>
</comment>
<dbReference type="Proteomes" id="UP001180081">
    <property type="component" value="Unassembled WGS sequence"/>
</dbReference>
<dbReference type="InterPro" id="IPR051533">
    <property type="entry name" value="WaaL-like"/>
</dbReference>
<protein>
    <submittedName>
        <fullName evidence="7">O-antigen ligase family protein</fullName>
    </submittedName>
</protein>
<dbReference type="Pfam" id="PF04932">
    <property type="entry name" value="Wzy_C"/>
    <property type="match status" value="1"/>
</dbReference>
<dbReference type="GO" id="GO:0016874">
    <property type="term" value="F:ligase activity"/>
    <property type="evidence" value="ECO:0007669"/>
    <property type="project" value="UniProtKB-KW"/>
</dbReference>
<evidence type="ECO:0000256" key="3">
    <source>
        <dbReference type="ARBA" id="ARBA00022989"/>
    </source>
</evidence>
<feature type="transmembrane region" description="Helical" evidence="5">
    <location>
        <begin position="359"/>
        <end position="377"/>
    </location>
</feature>
<sequence>MSVTTTTRQASRWPGLDGSVLLLFAFAIPISTALVNLLWPLVLLLGLYRAQQYGWRKLLMQPVVLASCALFGWMLVGIGYSAGGWHEGLQGLATYKKLLLIPMLSAILLQRPRVATWILWGFAGAMMLTLWMSFASWQLGYSFNRVGGYPGTAFKFHITQSLLLAATAWCCWRWSQAVAGYARWLMGALALLIVINVLLIVPGRTGYLALAALVAWWAVYRLRGWQLAVTLVASLLMLAALLLTQNPFSQRIHEGMADVQHYQAGQVETSLGLRLDFYRHSLLLIAEQPILGVGTGGFTPAYRQLTGFTEGLRAADNPHSEYLMIAAQHGLPGVLLAGWLAWAMIQAARQLPTTLQREMALGCLVVLAACSLFNSLLKDFTEGHVIALLAALLVCCRQTSSTPASP</sequence>
<evidence type="ECO:0000256" key="5">
    <source>
        <dbReference type="SAM" id="Phobius"/>
    </source>
</evidence>
<comment type="caution">
    <text evidence="7">The sequence shown here is derived from an EMBL/GenBank/DDBJ whole genome shotgun (WGS) entry which is preliminary data.</text>
</comment>
<accession>A0ABT8B417</accession>
<keyword evidence="8" id="KW-1185">Reference proteome</keyword>
<evidence type="ECO:0000256" key="2">
    <source>
        <dbReference type="ARBA" id="ARBA00022692"/>
    </source>
</evidence>
<dbReference type="PANTHER" id="PTHR37422:SF13">
    <property type="entry name" value="LIPOPOLYSACCHARIDE BIOSYNTHESIS PROTEIN PA4999-RELATED"/>
    <property type="match status" value="1"/>
</dbReference>
<evidence type="ECO:0000259" key="6">
    <source>
        <dbReference type="Pfam" id="PF04932"/>
    </source>
</evidence>
<dbReference type="EMBL" id="JAUFPU010000008">
    <property type="protein sequence ID" value="MDN3576876.1"/>
    <property type="molecule type" value="Genomic_DNA"/>
</dbReference>